<organism evidence="1 2">
    <name type="scientific">Pinctada imbricata</name>
    <name type="common">Atlantic pearl-oyster</name>
    <name type="synonym">Pinctada martensii</name>
    <dbReference type="NCBI Taxonomy" id="66713"/>
    <lineage>
        <taxon>Eukaryota</taxon>
        <taxon>Metazoa</taxon>
        <taxon>Spiralia</taxon>
        <taxon>Lophotrochozoa</taxon>
        <taxon>Mollusca</taxon>
        <taxon>Bivalvia</taxon>
        <taxon>Autobranchia</taxon>
        <taxon>Pteriomorphia</taxon>
        <taxon>Pterioida</taxon>
        <taxon>Pterioidea</taxon>
        <taxon>Pteriidae</taxon>
        <taxon>Pinctada</taxon>
    </lineage>
</organism>
<dbReference type="AlphaFoldDB" id="A0AA89BNK8"/>
<accession>A0AA89BNK8</accession>
<name>A0AA89BNK8_PINIB</name>
<reference evidence="1" key="1">
    <citation type="submission" date="2019-08" db="EMBL/GenBank/DDBJ databases">
        <title>The improved chromosome-level genome for the pearl oyster Pinctada fucata martensii using PacBio sequencing and Hi-C.</title>
        <authorList>
            <person name="Zheng Z."/>
        </authorList>
    </citation>
    <scope>NUCLEOTIDE SEQUENCE</scope>
    <source>
        <strain evidence="1">ZZ-2019</strain>
        <tissue evidence="1">Adductor muscle</tissue>
    </source>
</reference>
<evidence type="ECO:0000313" key="1">
    <source>
        <dbReference type="EMBL" id="KAK3088063.1"/>
    </source>
</evidence>
<gene>
    <name evidence="1" type="ORF">FSP39_014166</name>
</gene>
<dbReference type="EMBL" id="VSWD01000011">
    <property type="protein sequence ID" value="KAK3088063.1"/>
    <property type="molecule type" value="Genomic_DNA"/>
</dbReference>
<protein>
    <submittedName>
        <fullName evidence="1">Uncharacterized protein</fullName>
    </submittedName>
</protein>
<dbReference type="Proteomes" id="UP001186944">
    <property type="component" value="Unassembled WGS sequence"/>
</dbReference>
<sequence>MATVPYNLLTARIRMKDGGDMENKDASRPFFQRQPGEMGVHLIVYDAVAVNPKDFGSEHFFIMDLMDKLYEQFSKVMDPITVRASLDRKGPFKGIYIERFEKGITLALGFDSVEALENIWNLNVNGKLNHILQEVLVTPALLEKVGATKIVLKTRMFTDEYADCKDELKKLSDQKEKLRIISIKTKAPDMAVLERLKAFQTHLNEEVEEMREIEYKFNKNLGEFIMTLKQVLPANLTSLKSLKEFDTNMKMAKGLHGKKMAHVDKYFEIIEKWRSKIAKIEEKVCQPIVQIHAICETDKQNTVKSKIQACCKEIKGQLQPDANLQSIRHEEWTRKLMKKEQSLFGGLISLVPLGADAAFDINCMLDEYINDFPL</sequence>
<comment type="caution">
    <text evidence="1">The sequence shown here is derived from an EMBL/GenBank/DDBJ whole genome shotgun (WGS) entry which is preliminary data.</text>
</comment>
<keyword evidence="2" id="KW-1185">Reference proteome</keyword>
<evidence type="ECO:0000313" key="2">
    <source>
        <dbReference type="Proteomes" id="UP001186944"/>
    </source>
</evidence>
<proteinExistence type="predicted"/>